<evidence type="ECO:0000256" key="1">
    <source>
        <dbReference type="ARBA" id="ARBA00004613"/>
    </source>
</evidence>
<keyword evidence="3" id="KW-0732">Signal</keyword>
<dbReference type="PROSITE" id="PS50856">
    <property type="entry name" value="AMOP"/>
    <property type="match status" value="1"/>
</dbReference>
<dbReference type="PANTHER" id="PTHR10239">
    <property type="entry name" value="ISTHMIN-2"/>
    <property type="match status" value="1"/>
</dbReference>
<comment type="subcellular location">
    <subcellularLocation>
        <location evidence="1">Secreted</location>
    </subcellularLocation>
</comment>
<dbReference type="AlphaFoldDB" id="A0AAW2HCT0"/>
<dbReference type="InterPro" id="IPR051867">
    <property type="entry name" value="Angio_Inhib/Adhesion_GPCR"/>
</dbReference>
<keyword evidence="4" id="KW-1015">Disulfide bond</keyword>
<evidence type="ECO:0000256" key="4">
    <source>
        <dbReference type="ARBA" id="ARBA00023157"/>
    </source>
</evidence>
<dbReference type="InterPro" id="IPR005533">
    <property type="entry name" value="AMOP_dom"/>
</dbReference>
<evidence type="ECO:0000259" key="6">
    <source>
        <dbReference type="PROSITE" id="PS50856"/>
    </source>
</evidence>
<dbReference type="SMART" id="SM00723">
    <property type="entry name" value="AMOP"/>
    <property type="match status" value="1"/>
</dbReference>
<protein>
    <recommendedName>
        <fullName evidence="6">AMOP domain-containing protein</fullName>
    </recommendedName>
</protein>
<sequence length="337" mass="37657">MEILKNGVKILSANGDTPSGSVKSSNGVNETLLEKILSSGASKPDLLVSPSGAYKLPIGGNMYGSKETDPITETTESTSPAEDSDKTDSFHDQNIDYDYDYDGIVDVRDQNNRNDVGKSFESSYSFSRGYESVSVDNNVKNILQQIITTLRNFTHYRKDSGCAVENSSTSDPCEKWLACKNHLEKAFIGQSVLPSCPCHYPSTIFYNDGIWDQNQKRFFRWRDASNEAERLDIYKPGAVYCIRSLLAQAGASISSQQCCYDGKLRLLTRGSGAGTVNFVSPDVSKDLHDTVDILPWRLCKGDFTRYHLARYPDNGNRCPVNPNEEQYELQVRSSKYY</sequence>
<organism evidence="7">
    <name type="scientific">Menopon gallinae</name>
    <name type="common">poultry shaft louse</name>
    <dbReference type="NCBI Taxonomy" id="328185"/>
    <lineage>
        <taxon>Eukaryota</taxon>
        <taxon>Metazoa</taxon>
        <taxon>Ecdysozoa</taxon>
        <taxon>Arthropoda</taxon>
        <taxon>Hexapoda</taxon>
        <taxon>Insecta</taxon>
        <taxon>Pterygota</taxon>
        <taxon>Neoptera</taxon>
        <taxon>Paraneoptera</taxon>
        <taxon>Psocodea</taxon>
        <taxon>Troctomorpha</taxon>
        <taxon>Phthiraptera</taxon>
        <taxon>Amblycera</taxon>
        <taxon>Menoponidae</taxon>
        <taxon>Menopon</taxon>
    </lineage>
</organism>
<reference evidence="7" key="1">
    <citation type="journal article" date="2024" name="Gigascience">
        <title>Chromosome-level genome of the poultry shaft louse Menopon gallinae provides insight into the host-switching and adaptive evolution of parasitic lice.</title>
        <authorList>
            <person name="Xu Y."/>
            <person name="Ma L."/>
            <person name="Liu S."/>
            <person name="Liang Y."/>
            <person name="Liu Q."/>
            <person name="He Z."/>
            <person name="Tian L."/>
            <person name="Duan Y."/>
            <person name="Cai W."/>
            <person name="Li H."/>
            <person name="Song F."/>
        </authorList>
    </citation>
    <scope>NUCLEOTIDE SEQUENCE</scope>
    <source>
        <strain evidence="7">Cailab_2023a</strain>
    </source>
</reference>
<feature type="region of interest" description="Disordered" evidence="5">
    <location>
        <begin position="60"/>
        <end position="95"/>
    </location>
</feature>
<dbReference type="PANTHER" id="PTHR10239:SF29">
    <property type="entry name" value="AMOP DOMAIN-CONTAINING PROTEIN"/>
    <property type="match status" value="1"/>
</dbReference>
<evidence type="ECO:0000256" key="5">
    <source>
        <dbReference type="SAM" id="MobiDB-lite"/>
    </source>
</evidence>
<feature type="compositionally biased region" description="Basic and acidic residues" evidence="5">
    <location>
        <begin position="83"/>
        <end position="94"/>
    </location>
</feature>
<comment type="caution">
    <text evidence="7">The sequence shown here is derived from an EMBL/GenBank/DDBJ whole genome shotgun (WGS) entry which is preliminary data.</text>
</comment>
<dbReference type="Pfam" id="PF03782">
    <property type="entry name" value="AMOP"/>
    <property type="match status" value="1"/>
</dbReference>
<proteinExistence type="predicted"/>
<evidence type="ECO:0000313" key="7">
    <source>
        <dbReference type="EMBL" id="KAL0267490.1"/>
    </source>
</evidence>
<name>A0AAW2HCT0_9NEOP</name>
<accession>A0AAW2HCT0</accession>
<feature type="compositionally biased region" description="Polar residues" evidence="5">
    <location>
        <begin position="71"/>
        <end position="81"/>
    </location>
</feature>
<evidence type="ECO:0000256" key="3">
    <source>
        <dbReference type="ARBA" id="ARBA00022729"/>
    </source>
</evidence>
<keyword evidence="2" id="KW-0964">Secreted</keyword>
<feature type="domain" description="AMOP" evidence="6">
    <location>
        <begin position="165"/>
        <end position="325"/>
    </location>
</feature>
<dbReference type="EMBL" id="JARGDH010000005">
    <property type="protein sequence ID" value="KAL0267490.1"/>
    <property type="molecule type" value="Genomic_DNA"/>
</dbReference>
<dbReference type="GO" id="GO:0005576">
    <property type="term" value="C:extracellular region"/>
    <property type="evidence" value="ECO:0007669"/>
    <property type="project" value="UniProtKB-SubCell"/>
</dbReference>
<gene>
    <name evidence="7" type="ORF">PYX00_009742</name>
</gene>
<evidence type="ECO:0000256" key="2">
    <source>
        <dbReference type="ARBA" id="ARBA00022525"/>
    </source>
</evidence>